<gene>
    <name evidence="2" type="ORF">LX24_00599</name>
</gene>
<evidence type="ECO:0000313" key="2">
    <source>
        <dbReference type="EMBL" id="TYO97404.1"/>
    </source>
</evidence>
<keyword evidence="3" id="KW-1185">Reference proteome</keyword>
<organism evidence="2 3">
    <name type="scientific">Desulfallas thermosapovorans DSM 6562</name>
    <dbReference type="NCBI Taxonomy" id="1121431"/>
    <lineage>
        <taxon>Bacteria</taxon>
        <taxon>Bacillati</taxon>
        <taxon>Bacillota</taxon>
        <taxon>Clostridia</taxon>
        <taxon>Eubacteriales</taxon>
        <taxon>Desulfallaceae</taxon>
        <taxon>Desulfallas</taxon>
    </lineage>
</organism>
<sequence length="150" mass="17668">MELFNVINEMEELIESSPKVPMTKRVLVDEDKLLDYLDRIRATLPEELRQAKWILQERDKVITDSKREAVRIIEDAEKQLEKKAIDSEITRKAHEMSEEIRLRSEEIARQIKQGAMDYADEMLGQLEEKLNSILEQVQENRAELKGMKKD</sequence>
<keyword evidence="1" id="KW-0175">Coiled coil</keyword>
<protein>
    <recommendedName>
        <fullName evidence="4">ATPase</fullName>
    </recommendedName>
</protein>
<feature type="coiled-coil region" evidence="1">
    <location>
        <begin position="123"/>
        <end position="150"/>
    </location>
</feature>
<dbReference type="EMBL" id="VNHM01000002">
    <property type="protein sequence ID" value="TYO97404.1"/>
    <property type="molecule type" value="Genomic_DNA"/>
</dbReference>
<accession>A0A5S4ZYS5</accession>
<evidence type="ECO:0000313" key="3">
    <source>
        <dbReference type="Proteomes" id="UP000323166"/>
    </source>
</evidence>
<reference evidence="2 3" key="1">
    <citation type="submission" date="2019-07" db="EMBL/GenBank/DDBJ databases">
        <title>Genomic Encyclopedia of Type Strains, Phase I: the one thousand microbial genomes (KMG-I) project.</title>
        <authorList>
            <person name="Kyrpides N."/>
        </authorList>
    </citation>
    <scope>NUCLEOTIDE SEQUENCE [LARGE SCALE GENOMIC DNA]</scope>
    <source>
        <strain evidence="2 3">DSM 6562</strain>
    </source>
</reference>
<name>A0A5S4ZYS5_9FIRM</name>
<dbReference type="RefSeq" id="WP_166510644.1">
    <property type="nucleotide sequence ID" value="NZ_VNHM01000002.1"/>
</dbReference>
<dbReference type="AlphaFoldDB" id="A0A5S4ZYS5"/>
<dbReference type="Proteomes" id="UP000323166">
    <property type="component" value="Unassembled WGS sequence"/>
</dbReference>
<proteinExistence type="predicted"/>
<evidence type="ECO:0008006" key="4">
    <source>
        <dbReference type="Google" id="ProtNLM"/>
    </source>
</evidence>
<comment type="caution">
    <text evidence="2">The sequence shown here is derived from an EMBL/GenBank/DDBJ whole genome shotgun (WGS) entry which is preliminary data.</text>
</comment>
<evidence type="ECO:0000256" key="1">
    <source>
        <dbReference type="SAM" id="Coils"/>
    </source>
</evidence>